<feature type="coiled-coil region" evidence="1">
    <location>
        <begin position="76"/>
        <end position="103"/>
    </location>
</feature>
<feature type="transmembrane region" description="Helical" evidence="3">
    <location>
        <begin position="48"/>
        <end position="70"/>
    </location>
</feature>
<comment type="caution">
    <text evidence="4">The sequence shown here is derived from an EMBL/GenBank/DDBJ whole genome shotgun (WGS) entry which is preliminary data.</text>
</comment>
<dbReference type="InterPro" id="IPR007060">
    <property type="entry name" value="FtsL/DivIC"/>
</dbReference>
<feature type="region of interest" description="Disordered" evidence="2">
    <location>
        <begin position="1"/>
        <end position="40"/>
    </location>
</feature>
<keyword evidence="3" id="KW-0812">Transmembrane</keyword>
<dbReference type="OrthoDB" id="5187715at2"/>
<dbReference type="RefSeq" id="WP_124235303.1">
    <property type="nucleotide sequence ID" value="NZ_JBHUFI010000007.1"/>
</dbReference>
<dbReference type="Pfam" id="PF04977">
    <property type="entry name" value="DivIC"/>
    <property type="match status" value="1"/>
</dbReference>
<evidence type="ECO:0000313" key="4">
    <source>
        <dbReference type="EMBL" id="RQN10107.1"/>
    </source>
</evidence>
<dbReference type="AlphaFoldDB" id="A0A3N6ZSW8"/>
<dbReference type="Proteomes" id="UP000275225">
    <property type="component" value="Unassembled WGS sequence"/>
</dbReference>
<evidence type="ECO:0000313" key="5">
    <source>
        <dbReference type="Proteomes" id="UP000275225"/>
    </source>
</evidence>
<proteinExistence type="predicted"/>
<sequence>MPASRRPPARGAAPSRGSRGASSQAPRRPTPTRTPVSRPTGTRFTARALILLAVVVLLVASYTATLHAWWQQRSEISALERANRQAEQDIEDLHDEIDRWEDPAFIKQQARDRFGWVMPGEVGYRVIGVDGQLQGEVGRLDDPPSQADRAWYGKLWGSVEQAGEPPTSPQEQDPDEVLENP</sequence>
<reference evidence="4 5" key="1">
    <citation type="submission" date="2018-11" db="EMBL/GenBank/DDBJ databases">
        <authorList>
            <person name="Li F."/>
        </authorList>
    </citation>
    <scope>NUCLEOTIDE SEQUENCE [LARGE SCALE GENOMIC DNA]</scope>
    <source>
        <strain evidence="4 5">YS17T</strain>
    </source>
</reference>
<gene>
    <name evidence="4" type="ORF">EHW97_01020</name>
</gene>
<keyword evidence="3" id="KW-0472">Membrane</keyword>
<keyword evidence="5" id="KW-1185">Reference proteome</keyword>
<keyword evidence="1" id="KW-0175">Coiled coil</keyword>
<keyword evidence="3" id="KW-1133">Transmembrane helix</keyword>
<evidence type="ECO:0000256" key="1">
    <source>
        <dbReference type="SAM" id="Coils"/>
    </source>
</evidence>
<evidence type="ECO:0000256" key="3">
    <source>
        <dbReference type="SAM" id="Phobius"/>
    </source>
</evidence>
<protein>
    <submittedName>
        <fullName evidence="4">Septum formation initiator family protein</fullName>
    </submittedName>
</protein>
<evidence type="ECO:0000256" key="2">
    <source>
        <dbReference type="SAM" id="MobiDB-lite"/>
    </source>
</evidence>
<feature type="compositionally biased region" description="Acidic residues" evidence="2">
    <location>
        <begin position="172"/>
        <end position="181"/>
    </location>
</feature>
<feature type="region of interest" description="Disordered" evidence="2">
    <location>
        <begin position="154"/>
        <end position="181"/>
    </location>
</feature>
<dbReference type="EMBL" id="RQJX01000001">
    <property type="protein sequence ID" value="RQN10107.1"/>
    <property type="molecule type" value="Genomic_DNA"/>
</dbReference>
<name>A0A3N6ZSW8_9ACTN</name>
<accession>A0A3N6ZSW8</accession>
<organism evidence="4 5">
    <name type="scientific">Aeromicrobium camelliae</name>
    <dbReference type="NCBI Taxonomy" id="1538144"/>
    <lineage>
        <taxon>Bacteria</taxon>
        <taxon>Bacillati</taxon>
        <taxon>Actinomycetota</taxon>
        <taxon>Actinomycetes</taxon>
        <taxon>Propionibacteriales</taxon>
        <taxon>Nocardioidaceae</taxon>
        <taxon>Aeromicrobium</taxon>
    </lineage>
</organism>